<organism evidence="2 3">
    <name type="scientific">Arcobacter nitrofigilis (strain ATCC 33309 / DSM 7299 / CCUG 15893 / LMG 7604 / NCTC 12251 / CI)</name>
    <name type="common">Campylobacter nitrofigilis</name>
    <dbReference type="NCBI Taxonomy" id="572480"/>
    <lineage>
        <taxon>Bacteria</taxon>
        <taxon>Pseudomonadati</taxon>
        <taxon>Campylobacterota</taxon>
        <taxon>Epsilonproteobacteria</taxon>
        <taxon>Campylobacterales</taxon>
        <taxon>Arcobacteraceae</taxon>
        <taxon>Arcobacter</taxon>
    </lineage>
</organism>
<dbReference type="RefSeq" id="WP_013134379.1">
    <property type="nucleotide sequence ID" value="NC_014166.1"/>
</dbReference>
<dbReference type="KEGG" id="ant:Arnit_0569"/>
<feature type="transmembrane region" description="Helical" evidence="1">
    <location>
        <begin position="51"/>
        <end position="71"/>
    </location>
</feature>
<evidence type="ECO:0000313" key="2">
    <source>
        <dbReference type="EMBL" id="ADG92234.1"/>
    </source>
</evidence>
<gene>
    <name evidence="2" type="ordered locus">Arnit_0569</name>
</gene>
<evidence type="ECO:0000313" key="3">
    <source>
        <dbReference type="Proteomes" id="UP000000939"/>
    </source>
</evidence>
<name>D5UZJ7_ARCNC</name>
<keyword evidence="1" id="KW-1133">Transmembrane helix</keyword>
<feature type="transmembrane region" description="Helical" evidence="1">
    <location>
        <begin position="78"/>
        <end position="96"/>
    </location>
</feature>
<dbReference type="EMBL" id="CP001999">
    <property type="protein sequence ID" value="ADG92234.1"/>
    <property type="molecule type" value="Genomic_DNA"/>
</dbReference>
<keyword evidence="1" id="KW-0472">Membrane</keyword>
<reference evidence="2 3" key="1">
    <citation type="journal article" date="2010" name="Stand. Genomic Sci.">
        <title>Complete genome sequence of Arcobacter nitrofigilis type strain (CI).</title>
        <authorList>
            <person name="Pati A."/>
            <person name="Gronow S."/>
            <person name="Lapidus A."/>
            <person name="Copeland A."/>
            <person name="Glavina Del Rio T."/>
            <person name="Nolan M."/>
            <person name="Lucas S."/>
            <person name="Tice H."/>
            <person name="Cheng J.F."/>
            <person name="Han C."/>
            <person name="Chertkov O."/>
            <person name="Bruce D."/>
            <person name="Tapia R."/>
            <person name="Goodwin L."/>
            <person name="Pitluck S."/>
            <person name="Liolios K."/>
            <person name="Ivanova N."/>
            <person name="Mavromatis K."/>
            <person name="Chen A."/>
            <person name="Palaniappan K."/>
            <person name="Land M."/>
            <person name="Hauser L."/>
            <person name="Chang Y.J."/>
            <person name="Jeffries C.D."/>
            <person name="Detter J.C."/>
            <person name="Rohde M."/>
            <person name="Goker M."/>
            <person name="Bristow J."/>
            <person name="Eisen J.A."/>
            <person name="Markowitz V."/>
            <person name="Hugenholtz P."/>
            <person name="Klenk H.P."/>
            <person name="Kyrpides N.C."/>
        </authorList>
    </citation>
    <scope>NUCLEOTIDE SEQUENCE [LARGE SCALE GENOMIC DNA]</scope>
    <source>
        <strain evidence="3">ATCC 33309 / DSM 7299 / CCUG 15893 / LMG 7604 / NCTC 12251 / CI</strain>
    </source>
</reference>
<evidence type="ECO:0000256" key="1">
    <source>
        <dbReference type="SAM" id="Phobius"/>
    </source>
</evidence>
<protein>
    <submittedName>
        <fullName evidence="2">Uncharacterized protein</fullName>
    </submittedName>
</protein>
<dbReference type="OrthoDB" id="9858938at2"/>
<proteinExistence type="predicted"/>
<sequence length="97" mass="10895" precursor="true">MTIIKNLFKKDTNASLGAIRLLSSIFGSLVVAYLLLIKFAQLLNFSIFENIVLAIILLPILWSSIGLWVVLSKTKIEALLKVIIPFILLFFIIYGLD</sequence>
<dbReference type="HOGENOM" id="CLU_2340723_0_0_7"/>
<keyword evidence="3" id="KW-1185">Reference proteome</keyword>
<dbReference type="Proteomes" id="UP000000939">
    <property type="component" value="Chromosome"/>
</dbReference>
<dbReference type="STRING" id="572480.Arnit_0569"/>
<accession>D5UZJ7</accession>
<feature type="transmembrane region" description="Helical" evidence="1">
    <location>
        <begin position="21"/>
        <end position="39"/>
    </location>
</feature>
<dbReference type="AlphaFoldDB" id="D5UZJ7"/>
<keyword evidence="1" id="KW-0812">Transmembrane</keyword>